<reference evidence="1 2" key="1">
    <citation type="journal article" date="2019" name="Int. J. Syst. Evol. Microbiol.">
        <title>The Global Catalogue of Microorganisms (GCM) 10K type strain sequencing project: providing services to taxonomists for standard genome sequencing and annotation.</title>
        <authorList>
            <consortium name="The Broad Institute Genomics Platform"/>
            <consortium name="The Broad Institute Genome Sequencing Center for Infectious Disease"/>
            <person name="Wu L."/>
            <person name="Ma J."/>
        </authorList>
    </citation>
    <scope>NUCLEOTIDE SEQUENCE [LARGE SCALE GENOMIC DNA]</scope>
    <source>
        <strain evidence="1 2">JCM 7356</strain>
    </source>
</reference>
<gene>
    <name evidence="1" type="ORF">GCM10010430_42350</name>
</gene>
<name>A0ABN3ED35_9ACTN</name>
<sequence>MAQPEAPERPTETRPECPTCQWLDAVAVRAYSDPEGVDESALADVRVLRGRHAPECENPRGGGEG</sequence>
<organism evidence="1 2">
    <name type="scientific">Kitasatospora cystarginea</name>
    <dbReference type="NCBI Taxonomy" id="58350"/>
    <lineage>
        <taxon>Bacteria</taxon>
        <taxon>Bacillati</taxon>
        <taxon>Actinomycetota</taxon>
        <taxon>Actinomycetes</taxon>
        <taxon>Kitasatosporales</taxon>
        <taxon>Streptomycetaceae</taxon>
        <taxon>Kitasatospora</taxon>
    </lineage>
</organism>
<protein>
    <submittedName>
        <fullName evidence="1">Uncharacterized protein</fullName>
    </submittedName>
</protein>
<dbReference type="Proteomes" id="UP001500305">
    <property type="component" value="Unassembled WGS sequence"/>
</dbReference>
<keyword evidence="2" id="KW-1185">Reference proteome</keyword>
<evidence type="ECO:0000313" key="1">
    <source>
        <dbReference type="EMBL" id="GAA2254136.1"/>
    </source>
</evidence>
<proteinExistence type="predicted"/>
<accession>A0ABN3ED35</accession>
<comment type="caution">
    <text evidence="1">The sequence shown here is derived from an EMBL/GenBank/DDBJ whole genome shotgun (WGS) entry which is preliminary data.</text>
</comment>
<evidence type="ECO:0000313" key="2">
    <source>
        <dbReference type="Proteomes" id="UP001500305"/>
    </source>
</evidence>
<dbReference type="EMBL" id="BAAATR010000019">
    <property type="protein sequence ID" value="GAA2254136.1"/>
    <property type="molecule type" value="Genomic_DNA"/>
</dbReference>